<reference evidence="2" key="1">
    <citation type="submission" date="2018-07" db="EMBL/GenBank/DDBJ databases">
        <authorList>
            <consortium name="GenomeTrakr network: Whole genome sequencing for foodborne pathogen traceback"/>
        </authorList>
    </citation>
    <scope>NUCLEOTIDE SEQUENCE</scope>
    <source>
        <strain evidence="2">CFSAN001015</strain>
    </source>
</reference>
<reference evidence="2" key="2">
    <citation type="submission" date="2021-05" db="EMBL/GenBank/DDBJ databases">
        <title>Whole genome PacBio Sequel sequence of Salmonella enterica subsp. enterica.</title>
        <authorList>
            <person name="Hoffmann M."/>
            <person name="Balkey M."/>
            <person name="Luo Y."/>
        </authorList>
    </citation>
    <scope>NUCLEOTIDE SEQUENCE</scope>
    <source>
        <strain evidence="2">CFSAN001015</strain>
    </source>
</reference>
<feature type="compositionally biased region" description="Basic and acidic residues" evidence="1">
    <location>
        <begin position="274"/>
        <end position="292"/>
    </location>
</feature>
<proteinExistence type="predicted"/>
<organism evidence="2">
    <name type="scientific">Salmonella enterica subsp. salamae</name>
    <dbReference type="NCBI Taxonomy" id="59202"/>
    <lineage>
        <taxon>Bacteria</taxon>
        <taxon>Pseudomonadati</taxon>
        <taxon>Pseudomonadota</taxon>
        <taxon>Gammaproteobacteria</taxon>
        <taxon>Enterobacterales</taxon>
        <taxon>Enterobacteriaceae</taxon>
        <taxon>Salmonella</taxon>
    </lineage>
</organism>
<dbReference type="AlphaFoldDB" id="A0A8E6IKC8"/>
<name>A0A8E6IKC8_SALER</name>
<evidence type="ECO:0000313" key="2">
    <source>
        <dbReference type="EMBL" id="QVP51985.1"/>
    </source>
</evidence>
<gene>
    <name evidence="2" type="ORF">AIT66_08995</name>
</gene>
<accession>A0A8E6IKC8</accession>
<evidence type="ECO:0000256" key="1">
    <source>
        <dbReference type="SAM" id="MobiDB-lite"/>
    </source>
</evidence>
<protein>
    <submittedName>
        <fullName evidence="2">Uncharacterized protein</fullName>
    </submittedName>
</protein>
<dbReference type="EMBL" id="CP074596">
    <property type="protein sequence ID" value="QVP51985.1"/>
    <property type="molecule type" value="Genomic_DNA"/>
</dbReference>
<feature type="region of interest" description="Disordered" evidence="1">
    <location>
        <begin position="258"/>
        <end position="292"/>
    </location>
</feature>
<sequence>MNSQVTNPFGSRNEKGQSGGVLAVEQERAIQEVQAALIIAKRFPRDPIAAMDKILQACTRETLADSALYSYSRGGTEITGPSIRLAEALAQNWGNIQFGIRELEQRNGVSVVEAFAWDVETNTRQVKTFAVPHVRDTKKGKKLITEARDIYEIVANQGSRRLRACILGVIPGDVTEAAVRQCEITQSSTVDVSADSIKKLLSTFLSEFGVTQAQIEKRIQRRIESIRPAQFLQLRKIYQSLRDGMSGTEDWFDVDGTPSVPVTAIQPDNNGTIPEEKEEGKNADDKDDKKDQSDDWYSVFIRRISAASAISETSALRQELEAQKLSLDINLYSELKGKITKQQFRLGAVERIEKMLKELPQPGEPEAASKFVSLEKALNAVKVHLGELYEDYSIRLTDMKPEYLTA</sequence>